<evidence type="ECO:0000313" key="1">
    <source>
        <dbReference type="EMBL" id="EGG01970.1"/>
    </source>
</evidence>
<evidence type="ECO:0000313" key="2">
    <source>
        <dbReference type="Proteomes" id="UP000001072"/>
    </source>
</evidence>
<gene>
    <name evidence="1" type="ORF">MELLADRAFT_66715</name>
</gene>
<dbReference type="RefSeq" id="XP_007414804.1">
    <property type="nucleotide sequence ID" value="XM_007414742.1"/>
</dbReference>
<keyword evidence="2" id="KW-1185">Reference proteome</keyword>
<dbReference type="VEuPathDB" id="FungiDB:MELLADRAFT_66715"/>
<dbReference type="HOGENOM" id="CLU_748177_0_0_1"/>
<sequence>MKHIYLYLLINLISQFGIKFHGVQNLIAQSIEISEGTSGIQNTHTKHSTEFLESRTDKAKEFWEKNWIITVAIECHEDFCDTRFHKSLIGQINEVLLSEEGTWAIQLNDLFEKTKLNGPEQAVLFHTLKKIPNFYELPYEVVLAVWEQLRRVWHTKEVPEKDKDLWRYHATLALDTYDQQMIAQIRSLKPGKGWWGLIESRINFYREFIDFVVAQREMGLHGFRLAGNWSPEDQKALFVFWISNRVLYSRMERSPNLQLVLETQMIQTRLIQAVQDHPDHLFPVQEVDQDGWNNKAQSILISQSQTILDYINSIESSDLYEYDINIESKQSDLSAIRFTSTQKTVKPYGLEVDPVWKAQDQMKIIKFWSTYVQVFLKMRNLGETGSLEIVIGNLVKRNYMETASIMKEFLSYIEDGVHPLQTNPILARFLEYFSAKTQSPEQNKEALEGLRLFRIEHEF</sequence>
<proteinExistence type="predicted"/>
<name>F4S0A8_MELLP</name>
<dbReference type="Proteomes" id="UP000001072">
    <property type="component" value="Unassembled WGS sequence"/>
</dbReference>
<dbReference type="EMBL" id="GL883134">
    <property type="protein sequence ID" value="EGG01970.1"/>
    <property type="molecule type" value="Genomic_DNA"/>
</dbReference>
<dbReference type="KEGG" id="mlr:MELLADRAFT_66715"/>
<reference evidence="2" key="1">
    <citation type="journal article" date="2011" name="Proc. Natl. Acad. Sci. U.S.A.">
        <title>Obligate biotrophy features unraveled by the genomic analysis of rust fungi.</title>
        <authorList>
            <person name="Duplessis S."/>
            <person name="Cuomo C.A."/>
            <person name="Lin Y.-C."/>
            <person name="Aerts A."/>
            <person name="Tisserant E."/>
            <person name="Veneault-Fourrey C."/>
            <person name="Joly D.L."/>
            <person name="Hacquard S."/>
            <person name="Amselem J."/>
            <person name="Cantarel B.L."/>
            <person name="Chiu R."/>
            <person name="Coutinho P.M."/>
            <person name="Feau N."/>
            <person name="Field M."/>
            <person name="Frey P."/>
            <person name="Gelhaye E."/>
            <person name="Goldberg J."/>
            <person name="Grabherr M.G."/>
            <person name="Kodira C.D."/>
            <person name="Kohler A."/>
            <person name="Kuees U."/>
            <person name="Lindquist E.A."/>
            <person name="Lucas S.M."/>
            <person name="Mago R."/>
            <person name="Mauceli E."/>
            <person name="Morin E."/>
            <person name="Murat C."/>
            <person name="Pangilinan J.L."/>
            <person name="Park R."/>
            <person name="Pearson M."/>
            <person name="Quesneville H."/>
            <person name="Rouhier N."/>
            <person name="Sakthikumar S."/>
            <person name="Salamov A.A."/>
            <person name="Schmutz J."/>
            <person name="Selles B."/>
            <person name="Shapiro H."/>
            <person name="Tanguay P."/>
            <person name="Tuskan G.A."/>
            <person name="Henrissat B."/>
            <person name="Van de Peer Y."/>
            <person name="Rouze P."/>
            <person name="Ellis J.G."/>
            <person name="Dodds P.N."/>
            <person name="Schein J.E."/>
            <person name="Zhong S."/>
            <person name="Hamelin R.C."/>
            <person name="Grigoriev I.V."/>
            <person name="Szabo L.J."/>
            <person name="Martin F."/>
        </authorList>
    </citation>
    <scope>NUCLEOTIDE SEQUENCE [LARGE SCALE GENOMIC DNA]</scope>
    <source>
        <strain evidence="2">98AG31 / pathotype 3-4-7</strain>
    </source>
</reference>
<organism evidence="2">
    <name type="scientific">Melampsora larici-populina (strain 98AG31 / pathotype 3-4-7)</name>
    <name type="common">Poplar leaf rust fungus</name>
    <dbReference type="NCBI Taxonomy" id="747676"/>
    <lineage>
        <taxon>Eukaryota</taxon>
        <taxon>Fungi</taxon>
        <taxon>Dikarya</taxon>
        <taxon>Basidiomycota</taxon>
        <taxon>Pucciniomycotina</taxon>
        <taxon>Pucciniomycetes</taxon>
        <taxon>Pucciniales</taxon>
        <taxon>Melampsoraceae</taxon>
        <taxon>Melampsora</taxon>
    </lineage>
</organism>
<dbReference type="GeneID" id="18930684"/>
<dbReference type="AlphaFoldDB" id="F4S0A8"/>
<protein>
    <submittedName>
        <fullName evidence="1">Uncharacterized protein</fullName>
    </submittedName>
</protein>
<accession>F4S0A8</accession>
<dbReference type="InParanoid" id="F4S0A8"/>